<evidence type="ECO:0000256" key="4">
    <source>
        <dbReference type="SAM" id="Phobius"/>
    </source>
</evidence>
<dbReference type="Pfam" id="PF00169">
    <property type="entry name" value="PH"/>
    <property type="match status" value="1"/>
</dbReference>
<keyword evidence="1" id="KW-0245">EGF-like domain</keyword>
<dbReference type="PROSITE" id="PS01186">
    <property type="entry name" value="EGF_2"/>
    <property type="match status" value="1"/>
</dbReference>
<gene>
    <name evidence="7" type="ORF">PPL_05029</name>
</gene>
<evidence type="ECO:0000256" key="3">
    <source>
        <dbReference type="SAM" id="MobiDB-lite"/>
    </source>
</evidence>
<keyword evidence="4" id="KW-0812">Transmembrane</keyword>
<feature type="repeat" description="WD" evidence="2">
    <location>
        <begin position="362"/>
        <end position="393"/>
    </location>
</feature>
<dbReference type="PROSITE" id="PS50082">
    <property type="entry name" value="WD_REPEATS_2"/>
    <property type="match status" value="1"/>
</dbReference>
<feature type="compositionally biased region" description="Polar residues" evidence="3">
    <location>
        <begin position="269"/>
        <end position="304"/>
    </location>
</feature>
<dbReference type="GeneID" id="31360515"/>
<dbReference type="Proteomes" id="UP000001396">
    <property type="component" value="Unassembled WGS sequence"/>
</dbReference>
<dbReference type="InterPro" id="IPR054484">
    <property type="entry name" value="ComC_SSD"/>
</dbReference>
<feature type="domain" description="EGF-like" evidence="6">
    <location>
        <begin position="1420"/>
        <end position="1455"/>
    </location>
</feature>
<feature type="region of interest" description="Disordered" evidence="3">
    <location>
        <begin position="268"/>
        <end position="304"/>
    </location>
</feature>
<dbReference type="InterPro" id="IPR011993">
    <property type="entry name" value="PH-like_dom_sf"/>
</dbReference>
<dbReference type="Pfam" id="PF22933">
    <property type="entry name" value="ComC_SSD"/>
    <property type="match status" value="1"/>
</dbReference>
<dbReference type="Gene3D" id="2.130.10.10">
    <property type="entry name" value="YVTN repeat-like/Quinoprotein amine dehydrogenase"/>
    <property type="match status" value="1"/>
</dbReference>
<dbReference type="PROSITE" id="PS00022">
    <property type="entry name" value="EGF_1"/>
    <property type="match status" value="1"/>
</dbReference>
<accession>D3B985</accession>
<keyword evidence="8" id="KW-1185">Reference proteome</keyword>
<dbReference type="Gene3D" id="2.30.29.30">
    <property type="entry name" value="Pleckstrin-homology domain (PH domain)/Phosphotyrosine-binding domain (PTB)"/>
    <property type="match status" value="1"/>
</dbReference>
<evidence type="ECO:0000256" key="2">
    <source>
        <dbReference type="PROSITE-ProRule" id="PRU00221"/>
    </source>
</evidence>
<evidence type="ECO:0000259" key="6">
    <source>
        <dbReference type="PROSITE" id="PS50026"/>
    </source>
</evidence>
<keyword evidence="4" id="KW-1133">Transmembrane helix</keyword>
<dbReference type="PANTHER" id="PTHR24032:SF16">
    <property type="entry name" value="EGF-LIKE DOMAIN-CONTAINING PROTEIN"/>
    <property type="match status" value="1"/>
</dbReference>
<dbReference type="SUPFAM" id="SSF50729">
    <property type="entry name" value="PH domain-like"/>
    <property type="match status" value="1"/>
</dbReference>
<feature type="region of interest" description="Disordered" evidence="3">
    <location>
        <begin position="143"/>
        <end position="162"/>
    </location>
</feature>
<dbReference type="InterPro" id="IPR053331">
    <property type="entry name" value="EGF-like_comC"/>
</dbReference>
<keyword evidence="2" id="KW-0853">WD repeat</keyword>
<evidence type="ECO:0000256" key="1">
    <source>
        <dbReference type="PROSITE-ProRule" id="PRU00076"/>
    </source>
</evidence>
<dbReference type="EMBL" id="ADBJ01000021">
    <property type="protein sequence ID" value="EFA82124.1"/>
    <property type="molecule type" value="Genomic_DNA"/>
</dbReference>
<dbReference type="InterPro" id="IPR000742">
    <property type="entry name" value="EGF"/>
</dbReference>
<dbReference type="InterPro" id="IPR001680">
    <property type="entry name" value="WD40_rpt"/>
</dbReference>
<sequence>MSSALSSKTTTVIQSGYLFKKDGKSKLPGRSQAWKKRFFVLDNQSLSYLKSEKPEAKLYGKIAMSDLQAIQQHQPTATSSHLWTLDIHTKDRTYYLSSNSESDINQWTLNLTSFITITTSTSVQSSKITSNNNNNKNGSFFVNNNNNNSSSDQVSSSKSINNKRQTTVLSTPIPTLLNQSNPVVSSTSTTSTSITTKAMSKSMPVTTSTTTTTTNYLNNNNNNNNNNDFGFVMINDNGEQPPPQQQQGPINSLKQTITQIVVNAVAPAKTQQQQPNNMSPDNSNSQMTTSVNSNPRTVDQSGNNNKMSLCGASIIDYAKNFSSGYITAMVAVSPKKIWTGDSNGNIVTWSAASDKLKKGSQWKKHQHAITSLVYIPSQNAIYSASTDTTICAWHEDDFTLIFTHNSRVPIYSMIEINDSLLLYCGYSENFTSIALLDINTQTAKDIPLNSYIQMIETEKNASQQVNQQQQQQGKKKVRDIRKFYKIIKYDDRILIATTYSEIVVWSPWDGDICQILEVGYQSISGMSVIGNTLWICSLPDNTVTGFFAPQMPNVVSLWSLNTLKKKRSFDCTHPITSFNIFNGYVWAVNRHHISVYEPNSGQGVFEVIDLGEDMNCISMYNNECAWVGGNHLFRFKLTDTWFERSLLPHDLNPDVNNWEYIESLLKKLSNRFKYNYDGRILDLLLNIGESEQLLVSFHIIIVQTLRYHNRNQSCITEQILMGESFRLDRMANLLQSHLKNRNDPLLHLYTMKTIYYLCNFNKFCTKISIEVLLKFSIQSLPPAVLKYTLLVILQAILYGFQAHFAVELTPKDLKIRIQIEYKGLSGEATISDPSIHGIYSIDWSVLGRDCDSITNQSQATLICDVDTATGYQSVSQIKINQYLPKTQEYPSNITELKFANLTTFYLTKAAGVVEKQNINILSMLDVQSNTKLVKIEFAYNVNVSSMINRNMFKSPMQEVSVIATNPPVIVDLPENEIYNTLTTFEGFFPRLKFLQLNRLRPDISLIIDSDILQSLIILDKKSSGVIRISRGSSLTTLQIGNQSVSPENLGLFPINNFVSYNNSQNFKFKNLINLSKYDVARNIPFPDESMFSPNTSSGVSLYLGNGETVSTLPLYNSIRFAQFSVTGYPGLTGSIPSSLCTLQRYNLVLTNTNLSKASDCLYCYWDLVYLTLPSTITPPTLSFDCGKYQYSSAITINGDNLGYVVPPGILLEIKIPNTQMIFYPGVRTSGTQEFSFNTYSGVKNLTIMWSGDTNSVNLVKGVQVPYGLNLTLFGSFNIYDDVKIIMDGITNTDILVLLDTMYVTFNHVFDDEKILKIQIQSNSKTNPIDYKYKKVYPYISWISNVTSDGGLITLNGNFGDYSQSGLNILINQTSICVPVSRSNSSIVCNADKLSYGVVPLLLTVDGYTFSTKLKIDPAQIIIDCGNTKPLCNGNGDCLAAGYCQCYSGFNGYYCENKIFDGGVIGENTTKPSPTFKANGEEFSFNMISIEELDSSRNVIKSIPTNNWNFNTTKNSTKTVTRYQLNHTSSEFIEATIQYSSEPMNVEFAGLSYVLPPNSIKLSISIDGWTYESLLNTLRVVFSTQFDEQNDCSFEKNSIGNNQIDNSINYLKIVKNGISFYGKFYDVSLSDGQPTYSFVEVVNNTNPNDISIGINLSQCQRCFIDPDFSLLVAVKDKCEEKSKTWIIITVVCVVGSVLLGLIVIGAFYLRKNRANLKLKFEIVLEKFEKK</sequence>
<dbReference type="InParanoid" id="D3B985"/>
<name>D3B985_HETP5</name>
<evidence type="ECO:0000259" key="5">
    <source>
        <dbReference type="PROSITE" id="PS50003"/>
    </source>
</evidence>
<dbReference type="STRING" id="670386.D3B985"/>
<comment type="caution">
    <text evidence="1">Lacks conserved residue(s) required for the propagation of feature annotation.</text>
</comment>
<dbReference type="InterPro" id="IPR036322">
    <property type="entry name" value="WD40_repeat_dom_sf"/>
</dbReference>
<dbReference type="PANTHER" id="PTHR24032">
    <property type="entry name" value="EGF-LIKE DOMAIN-CONTAINING PROTEIN-RELATED-RELATED"/>
    <property type="match status" value="1"/>
</dbReference>
<dbReference type="SUPFAM" id="SSF50978">
    <property type="entry name" value="WD40 repeat-like"/>
    <property type="match status" value="1"/>
</dbReference>
<feature type="disulfide bond" evidence="1">
    <location>
        <begin position="1445"/>
        <end position="1454"/>
    </location>
</feature>
<feature type="transmembrane region" description="Helical" evidence="4">
    <location>
        <begin position="1684"/>
        <end position="1708"/>
    </location>
</feature>
<keyword evidence="4" id="KW-0472">Membrane</keyword>
<dbReference type="PROSITE" id="PS50003">
    <property type="entry name" value="PH_DOMAIN"/>
    <property type="match status" value="1"/>
</dbReference>
<dbReference type="PROSITE" id="PS50026">
    <property type="entry name" value="EGF_3"/>
    <property type="match status" value="1"/>
</dbReference>
<comment type="caution">
    <text evidence="7">The sequence shown here is derived from an EMBL/GenBank/DDBJ whole genome shotgun (WGS) entry which is preliminary data.</text>
</comment>
<evidence type="ECO:0000313" key="8">
    <source>
        <dbReference type="Proteomes" id="UP000001396"/>
    </source>
</evidence>
<reference evidence="7 8" key="1">
    <citation type="journal article" date="2011" name="Genome Res.">
        <title>Phylogeny-wide analysis of social amoeba genomes highlights ancient origins for complex intercellular communication.</title>
        <authorList>
            <person name="Heidel A.J."/>
            <person name="Lawal H.M."/>
            <person name="Felder M."/>
            <person name="Schilde C."/>
            <person name="Helps N.R."/>
            <person name="Tunggal B."/>
            <person name="Rivero F."/>
            <person name="John U."/>
            <person name="Schleicher M."/>
            <person name="Eichinger L."/>
            <person name="Platzer M."/>
            <person name="Noegel A.A."/>
            <person name="Schaap P."/>
            <person name="Gloeckner G."/>
        </authorList>
    </citation>
    <scope>NUCLEOTIDE SEQUENCE [LARGE SCALE GENOMIC DNA]</scope>
    <source>
        <strain evidence="8">ATCC 26659 / Pp 5 / PN500</strain>
    </source>
</reference>
<keyword evidence="1" id="KW-1015">Disulfide bond</keyword>
<organism evidence="7 8">
    <name type="scientific">Heterostelium pallidum (strain ATCC 26659 / Pp 5 / PN500)</name>
    <name type="common">Cellular slime mold</name>
    <name type="synonym">Polysphondylium pallidum</name>
    <dbReference type="NCBI Taxonomy" id="670386"/>
    <lineage>
        <taxon>Eukaryota</taxon>
        <taxon>Amoebozoa</taxon>
        <taxon>Evosea</taxon>
        <taxon>Eumycetozoa</taxon>
        <taxon>Dictyostelia</taxon>
        <taxon>Acytosteliales</taxon>
        <taxon>Acytosteliaceae</taxon>
        <taxon>Heterostelium</taxon>
    </lineage>
</organism>
<protein>
    <submittedName>
        <fullName evidence="7">Uncharacterized protein</fullName>
    </submittedName>
</protein>
<dbReference type="InterPro" id="IPR015943">
    <property type="entry name" value="WD40/YVTN_repeat-like_dom_sf"/>
</dbReference>
<dbReference type="InterPro" id="IPR001849">
    <property type="entry name" value="PH_domain"/>
</dbReference>
<proteinExistence type="predicted"/>
<feature type="domain" description="PH" evidence="5">
    <location>
        <begin position="11"/>
        <end position="116"/>
    </location>
</feature>
<evidence type="ECO:0000313" key="7">
    <source>
        <dbReference type="EMBL" id="EFA82124.1"/>
    </source>
</evidence>
<dbReference type="RefSeq" id="XP_020434241.1">
    <property type="nucleotide sequence ID" value="XM_020575925.1"/>
</dbReference>
<dbReference type="SMART" id="SM00233">
    <property type="entry name" value="PH"/>
    <property type="match status" value="1"/>
</dbReference>